<dbReference type="Gene3D" id="2.60.40.1820">
    <property type="match status" value="1"/>
</dbReference>
<dbReference type="PANTHER" id="PTHR35895:SF1">
    <property type="entry name" value="LIPID-BINDING SERUM GLYCOPROTEIN C-TERMINAL DOMAIN-CONTAINING PROTEIN"/>
    <property type="match status" value="1"/>
</dbReference>
<accession>A0A4P9YVJ7</accession>
<gene>
    <name evidence="1" type="ORF">SYNPS1DRAFT_30320</name>
</gene>
<evidence type="ECO:0000313" key="1">
    <source>
        <dbReference type="EMBL" id="RKP23914.1"/>
    </source>
</evidence>
<dbReference type="Pfam" id="PF12505">
    <property type="entry name" value="DUF3712"/>
    <property type="match status" value="2"/>
</dbReference>
<protein>
    <submittedName>
        <fullName evidence="1">Uncharacterized protein</fullName>
    </submittedName>
</protein>
<organism evidence="1 2">
    <name type="scientific">Syncephalis pseudoplumigaleata</name>
    <dbReference type="NCBI Taxonomy" id="1712513"/>
    <lineage>
        <taxon>Eukaryota</taxon>
        <taxon>Fungi</taxon>
        <taxon>Fungi incertae sedis</taxon>
        <taxon>Zoopagomycota</taxon>
        <taxon>Zoopagomycotina</taxon>
        <taxon>Zoopagomycetes</taxon>
        <taxon>Zoopagales</taxon>
        <taxon>Piptocephalidaceae</taxon>
        <taxon>Syncephalis</taxon>
    </lineage>
</organism>
<dbReference type="EMBL" id="KZ990585">
    <property type="protein sequence ID" value="RKP23914.1"/>
    <property type="molecule type" value="Genomic_DNA"/>
</dbReference>
<dbReference type="Proteomes" id="UP000278143">
    <property type="component" value="Unassembled WGS sequence"/>
</dbReference>
<dbReference type="AlphaFoldDB" id="A0A4P9YVJ7"/>
<proteinExistence type="predicted"/>
<dbReference type="GO" id="GO:0000329">
    <property type="term" value="C:fungal-type vacuole membrane"/>
    <property type="evidence" value="ECO:0007669"/>
    <property type="project" value="InterPro"/>
</dbReference>
<dbReference type="SUPFAM" id="SSF117070">
    <property type="entry name" value="LEA14-like"/>
    <property type="match status" value="1"/>
</dbReference>
<reference evidence="2" key="1">
    <citation type="journal article" date="2018" name="Nat. Microbiol.">
        <title>Leveraging single-cell genomics to expand the fungal tree of life.</title>
        <authorList>
            <person name="Ahrendt S.R."/>
            <person name="Quandt C.A."/>
            <person name="Ciobanu D."/>
            <person name="Clum A."/>
            <person name="Salamov A."/>
            <person name="Andreopoulos B."/>
            <person name="Cheng J.F."/>
            <person name="Woyke T."/>
            <person name="Pelin A."/>
            <person name="Henrissat B."/>
            <person name="Reynolds N.K."/>
            <person name="Benny G.L."/>
            <person name="Smith M.E."/>
            <person name="James T.Y."/>
            <person name="Grigoriev I.V."/>
        </authorList>
    </citation>
    <scope>NUCLEOTIDE SEQUENCE [LARGE SCALE GENOMIC DNA]</scope>
    <source>
        <strain evidence="2">Benny S71-1</strain>
    </source>
</reference>
<sequence length="682" mass="73592">MTITSANITNPQEDYFTMQMAGMVTDTGPFDAQIEIKDKVRLYYEGVELGRMKMDPLVTKAGVGATIDSSLTFEVTNKEGFGDFAKIMMRKDEFTWSIKGEARARAMGITLDGIKLEKDITLKGMQNFPNVKLKSFDLPSNHPLGGITINADASMENPSPFGIELGDLTFDIFYNKLRIVSANVTGVTITPGVNVMSMHGRLLPQPREEDRDNLSGMLSDYVAGKPSKTKVVGVEVRPNAQSKPISWLQRGFAGTTLDFVFDGSGDMKLIQSLELGPMGMDFSAAEPWSPRTSAPNVLARFKMPFGFPVEMKRIAQDVTVTEGGVAMATMDVPWTEASGTSASGMMKTGINGVPMNVLGSQHARFSQFVHDLAMGPSKSMSMRGNAAAVVGTAVGDLTIKGVKFDETITIRGLEGLASIPITVDKILVKGGTTEYLEIELTVTIGNPADLSMSAGDVYFQCFFAGQLVGRVKLPDLRVKPGANTIQSTVYFMPQTEAARAAGRKMMSDYVKGIENNIGISGYAQSTNIASLQQALGAIRMTTKMPAMHDVKMIRATRVAIGIGTVFTRKAKGQVDMYNPLDAPIAVLRMKVKMFYKGASLGDLDQDLSANPIMLAPKAISTSPPITVGFALNLDTIKAAFSMLGGKLYVDVQANIVARIGGYVMTLDYSQQNLHAELVGRLS</sequence>
<name>A0A4P9YVJ7_9FUNG</name>
<evidence type="ECO:0000313" key="2">
    <source>
        <dbReference type="Proteomes" id="UP000278143"/>
    </source>
</evidence>
<dbReference type="OrthoDB" id="10039566at2759"/>
<dbReference type="PANTHER" id="PTHR35895">
    <property type="entry name" value="CHROMOSOME 16, WHOLE GENOME SHOTGUN SEQUENCE"/>
    <property type="match status" value="1"/>
</dbReference>
<dbReference type="InterPro" id="IPR022185">
    <property type="entry name" value="DUF3712"/>
</dbReference>
<keyword evidence="2" id="KW-1185">Reference proteome</keyword>
<dbReference type="InterPro" id="IPR046368">
    <property type="entry name" value="Tag1"/>
</dbReference>